<dbReference type="AlphaFoldDB" id="A0A151IGK6"/>
<evidence type="ECO:0000313" key="4">
    <source>
        <dbReference type="EMBL" id="KYN00541.1"/>
    </source>
</evidence>
<evidence type="ECO:0000256" key="1">
    <source>
        <dbReference type="ARBA" id="ARBA00001968"/>
    </source>
</evidence>
<dbReference type="EMBL" id="KQ977697">
    <property type="protein sequence ID" value="KYN00541.1"/>
    <property type="molecule type" value="Genomic_DNA"/>
</dbReference>
<keyword evidence="2" id="KW-0479">Metal-binding</keyword>
<gene>
    <name evidence="4" type="ORF">ALC62_08685</name>
</gene>
<organism evidence="4 5">
    <name type="scientific">Cyphomyrmex costatus</name>
    <dbReference type="NCBI Taxonomy" id="456900"/>
    <lineage>
        <taxon>Eukaryota</taxon>
        <taxon>Metazoa</taxon>
        <taxon>Ecdysozoa</taxon>
        <taxon>Arthropoda</taxon>
        <taxon>Hexapoda</taxon>
        <taxon>Insecta</taxon>
        <taxon>Pterygota</taxon>
        <taxon>Neoptera</taxon>
        <taxon>Endopterygota</taxon>
        <taxon>Hymenoptera</taxon>
        <taxon>Apocrita</taxon>
        <taxon>Aculeata</taxon>
        <taxon>Formicoidea</taxon>
        <taxon>Formicidae</taxon>
        <taxon>Myrmicinae</taxon>
        <taxon>Cyphomyrmex</taxon>
    </lineage>
</organism>
<dbReference type="Pfam" id="PF13359">
    <property type="entry name" value="DDE_Tnp_4"/>
    <property type="match status" value="1"/>
</dbReference>
<feature type="non-terminal residue" evidence="4">
    <location>
        <position position="1"/>
    </location>
</feature>
<name>A0A151IGK6_9HYME</name>
<reference evidence="4 5" key="1">
    <citation type="submission" date="2016-03" db="EMBL/GenBank/DDBJ databases">
        <title>Cyphomyrmex costatus WGS genome.</title>
        <authorList>
            <person name="Nygaard S."/>
            <person name="Hu H."/>
            <person name="Boomsma J."/>
            <person name="Zhang G."/>
        </authorList>
    </citation>
    <scope>NUCLEOTIDE SEQUENCE [LARGE SCALE GENOMIC DNA]</scope>
    <source>
        <strain evidence="4">MS0001</strain>
        <tissue evidence="4">Whole body</tissue>
    </source>
</reference>
<dbReference type="PANTHER" id="PTHR23080">
    <property type="entry name" value="THAP DOMAIN PROTEIN"/>
    <property type="match status" value="1"/>
</dbReference>
<sequence length="607" mass="70062">LTCYVCNVQFAPRLMTRIDRAEDAAKMEITIQRRDEFGRQALQVTNLTKICTNCNQSIRNEIAAMEQDPTCLRLNVLTQTTSSSCLICNAVDNLVRLSNECKANAFILRDIYIPEHVKSCLCHLDDNGFILQPLLLGLRSINRPYIIKGPQLQAFLQGLRSVAKNKTKIVDENSLLDDEFECLCPINKEQFQELITYCDEIPQDGGHRYVSKKDLLMFLCKMRQGLSDNFLKVIFQYSSRQAVSIAVATVRQSLMQRFVPNNIGFDAITRDDYITRHVTDFANELYNPEPQTPRVIAIIDGTYVYIPKSTNFRALRQSYCVHKGRHLVKPVLIVAPDDYILDIQGPYFSNSKNNDAALLQNEFIRDADTMKHWLQENDIVVVDRGYRDATELLASLEIVWKMPALLLRNQQQLNTEDANDSRLVTKSRWVVEARNGHIKSIFKFFYQMMQIQHVPNLGDFFRIAGAIINKYHPPILMHEVNVEMARQLLEKAREPNVVQAIVEVDNLKNRNIHRWVQLDARHLLDFPVLTLDFLKDLTIGIYQVKLAPSYVQDKLYREADDIIEVEMLKDEDQLPQPGFLRTRVFSRFRNATNKGSITTVRLRFDSP</sequence>
<protein>
    <recommendedName>
        <fullName evidence="3">DDE Tnp4 domain-containing protein</fullName>
    </recommendedName>
</protein>
<dbReference type="InterPro" id="IPR027806">
    <property type="entry name" value="HARBI1_dom"/>
</dbReference>
<accession>A0A151IGK6</accession>
<evidence type="ECO:0000313" key="5">
    <source>
        <dbReference type="Proteomes" id="UP000078542"/>
    </source>
</evidence>
<keyword evidence="5" id="KW-1185">Reference proteome</keyword>
<dbReference type="GO" id="GO:0046872">
    <property type="term" value="F:metal ion binding"/>
    <property type="evidence" value="ECO:0007669"/>
    <property type="project" value="UniProtKB-KW"/>
</dbReference>
<dbReference type="Proteomes" id="UP000078542">
    <property type="component" value="Unassembled WGS sequence"/>
</dbReference>
<feature type="domain" description="DDE Tnp4" evidence="3">
    <location>
        <begin position="299"/>
        <end position="469"/>
    </location>
</feature>
<evidence type="ECO:0000256" key="2">
    <source>
        <dbReference type="ARBA" id="ARBA00022723"/>
    </source>
</evidence>
<proteinExistence type="predicted"/>
<evidence type="ECO:0000259" key="3">
    <source>
        <dbReference type="Pfam" id="PF13359"/>
    </source>
</evidence>
<comment type="cofactor">
    <cofactor evidence="1">
        <name>a divalent metal cation</name>
        <dbReference type="ChEBI" id="CHEBI:60240"/>
    </cofactor>
</comment>